<evidence type="ECO:0000256" key="4">
    <source>
        <dbReference type="ARBA" id="ARBA00023242"/>
    </source>
</evidence>
<keyword evidence="4 5" id="KW-0539">Nucleus</keyword>
<dbReference type="eggNOG" id="ENOG502QTAR">
    <property type="taxonomic scope" value="Eukaryota"/>
</dbReference>
<dbReference type="GO" id="GO:0003680">
    <property type="term" value="F:minor groove of adenine-thymine-rich DNA binding"/>
    <property type="evidence" value="ECO:0007669"/>
    <property type="project" value="UniProtKB-UniRule"/>
</dbReference>
<sequence length="319" mass="33753">MLMEEREETSSEFEGEEGAECFRIEPRTENANQIDGPAMVVDLPAVIVPPTSVAVPVMKVLKKRGRPRKSGHDGVALSPMPISASIPLNGEFSAWEKGKGTSVDMMMKKHKVKYESPGKGVAYFVDANFTPHVLDVNPGEDVMMKVMSFSRQGSRAICILSANGTISNVSLCQPTSCGGTSTYEGCFEILSLSGSFAPIINGGTISKSGGMSVSLSGPDGHVIGGGLAGLLVAAGPVQVIVGSFLSGQQMEEKPKRQKLEPVSNGVVTVSRATCDEEPLGAYGGVKTIVTSWSSFNEENINPINNLMSFAVDNKLSFSQ</sequence>
<dbReference type="SUPFAM" id="SSF117856">
    <property type="entry name" value="AF0104/ALDC/Ptd012-like"/>
    <property type="match status" value="1"/>
</dbReference>
<dbReference type="InterPro" id="IPR039605">
    <property type="entry name" value="AHL"/>
</dbReference>
<reference evidence="7" key="1">
    <citation type="submission" date="2013-07" db="EMBL/GenBank/DDBJ databases">
        <title>The genome of Eucalyptus grandis.</title>
        <authorList>
            <person name="Schmutz J."/>
            <person name="Hayes R."/>
            <person name="Myburg A."/>
            <person name="Tuskan G."/>
            <person name="Grattapaglia D."/>
            <person name="Rokhsar D.S."/>
        </authorList>
    </citation>
    <scope>NUCLEOTIDE SEQUENCE</scope>
    <source>
        <tissue evidence="7">Leaf extractions</tissue>
    </source>
</reference>
<dbReference type="Pfam" id="PF03479">
    <property type="entry name" value="PCC"/>
    <property type="match status" value="1"/>
</dbReference>
<dbReference type="PANTHER" id="PTHR31500">
    <property type="entry name" value="AT-HOOK MOTIF NUCLEAR-LOCALIZED PROTEIN 9"/>
    <property type="match status" value="1"/>
</dbReference>
<dbReference type="GO" id="GO:0005634">
    <property type="term" value="C:nucleus"/>
    <property type="evidence" value="ECO:0007669"/>
    <property type="project" value="UniProtKB-SubCell"/>
</dbReference>
<dbReference type="STRING" id="71139.A0A058ZY24"/>
<evidence type="ECO:0000256" key="2">
    <source>
        <dbReference type="ARBA" id="ARBA00023125"/>
    </source>
</evidence>
<proteinExistence type="predicted"/>
<dbReference type="CDD" id="cd11378">
    <property type="entry name" value="DUF296"/>
    <property type="match status" value="1"/>
</dbReference>
<comment type="function">
    <text evidence="5">Transcription factor that specifically binds AT-rich DNA sequences related to the nuclear matrix attachment regions (MARs).</text>
</comment>
<dbReference type="Gramene" id="KCW46271">
    <property type="protein sequence ID" value="KCW46271"/>
    <property type="gene ID" value="EUGRSUZ_K00146"/>
</dbReference>
<keyword evidence="1 5" id="KW-0805">Transcription regulation</keyword>
<keyword evidence="2 5" id="KW-0238">DNA-binding</keyword>
<comment type="domain">
    <text evidence="5">The PPC domain mediates interactions between AHL proteins.</text>
</comment>
<evidence type="ECO:0000256" key="3">
    <source>
        <dbReference type="ARBA" id="ARBA00023163"/>
    </source>
</evidence>
<evidence type="ECO:0000256" key="5">
    <source>
        <dbReference type="RuleBase" id="RU367031"/>
    </source>
</evidence>
<dbReference type="Gramene" id="KCW46272">
    <property type="protein sequence ID" value="KCW46272"/>
    <property type="gene ID" value="EUGRSUZ_K00146"/>
</dbReference>
<dbReference type="KEGG" id="egr:104424332"/>
<name>A0A058ZY24_EUCGR</name>
<comment type="subcellular location">
    <subcellularLocation>
        <location evidence="5">Nucleus</location>
    </subcellularLocation>
</comment>
<keyword evidence="3 5" id="KW-0804">Transcription</keyword>
<protein>
    <recommendedName>
        <fullName evidence="5">AT-hook motif nuclear-localized protein</fullName>
    </recommendedName>
</protein>
<dbReference type="FunCoup" id="A0A058ZY24">
    <property type="interactions" value="7"/>
</dbReference>
<accession>A0A058ZY24</accession>
<dbReference type="Gene3D" id="3.30.1330.80">
    <property type="entry name" value="Hypothetical protein, similar to alpha- acetolactate decarboxylase, domain 2"/>
    <property type="match status" value="1"/>
</dbReference>
<dbReference type="AlphaFoldDB" id="A0A058ZY24"/>
<feature type="domain" description="PPC" evidence="6">
    <location>
        <begin position="126"/>
        <end position="265"/>
    </location>
</feature>
<gene>
    <name evidence="7" type="ORF">EUGRSUZ_K00146</name>
</gene>
<organism evidence="7">
    <name type="scientific">Eucalyptus grandis</name>
    <name type="common">Flooded gum</name>
    <dbReference type="NCBI Taxonomy" id="71139"/>
    <lineage>
        <taxon>Eukaryota</taxon>
        <taxon>Viridiplantae</taxon>
        <taxon>Streptophyta</taxon>
        <taxon>Embryophyta</taxon>
        <taxon>Tracheophyta</taxon>
        <taxon>Spermatophyta</taxon>
        <taxon>Magnoliopsida</taxon>
        <taxon>eudicotyledons</taxon>
        <taxon>Gunneridae</taxon>
        <taxon>Pentapetalae</taxon>
        <taxon>rosids</taxon>
        <taxon>malvids</taxon>
        <taxon>Myrtales</taxon>
        <taxon>Myrtaceae</taxon>
        <taxon>Myrtoideae</taxon>
        <taxon>Eucalypteae</taxon>
        <taxon>Eucalyptus</taxon>
    </lineage>
</organism>
<dbReference type="PROSITE" id="PS51742">
    <property type="entry name" value="PPC"/>
    <property type="match status" value="1"/>
</dbReference>
<dbReference type="EMBL" id="KK198763">
    <property type="protein sequence ID" value="KCW46271.1"/>
    <property type="molecule type" value="Genomic_DNA"/>
</dbReference>
<dbReference type="InterPro" id="IPR005175">
    <property type="entry name" value="PPC_dom"/>
</dbReference>
<dbReference type="EMBL" id="KK198763">
    <property type="protein sequence ID" value="KCW46272.1"/>
    <property type="molecule type" value="Genomic_DNA"/>
</dbReference>
<evidence type="ECO:0000259" key="6">
    <source>
        <dbReference type="PROSITE" id="PS51742"/>
    </source>
</evidence>
<evidence type="ECO:0000313" key="7">
    <source>
        <dbReference type="EMBL" id="KCW46271.1"/>
    </source>
</evidence>
<dbReference type="OrthoDB" id="2014829at2759"/>
<evidence type="ECO:0000256" key="1">
    <source>
        <dbReference type="ARBA" id="ARBA00023015"/>
    </source>
</evidence>
<dbReference type="PANTHER" id="PTHR31500:SF18">
    <property type="entry name" value="AT-HOOK MOTIF NUCLEAR-LOCALIZED PROTEIN 3"/>
    <property type="match status" value="1"/>
</dbReference>